<proteinExistence type="predicted"/>
<dbReference type="GO" id="GO:0030307">
    <property type="term" value="P:positive regulation of cell growth"/>
    <property type="evidence" value="ECO:0000318"/>
    <property type="project" value="GO_Central"/>
</dbReference>
<dbReference type="VEuPathDB" id="TrichDB:TVAG_064720"/>
<dbReference type="SUPFAM" id="SSF50978">
    <property type="entry name" value="WD40 repeat-like"/>
    <property type="match status" value="1"/>
</dbReference>
<reference evidence="1" key="1">
    <citation type="submission" date="2006-10" db="EMBL/GenBank/DDBJ databases">
        <authorList>
            <person name="Amadeo P."/>
            <person name="Zhao Q."/>
            <person name="Wortman J."/>
            <person name="Fraser-Liggett C."/>
            <person name="Carlton J."/>
        </authorList>
    </citation>
    <scope>NUCLEOTIDE SEQUENCE</scope>
    <source>
        <strain evidence="1">G3</strain>
    </source>
</reference>
<dbReference type="EMBL" id="DS113389">
    <property type="protein sequence ID" value="EAY07924.1"/>
    <property type="molecule type" value="Genomic_DNA"/>
</dbReference>
<organism evidence="1 2">
    <name type="scientific">Trichomonas vaginalis (strain ATCC PRA-98 / G3)</name>
    <dbReference type="NCBI Taxonomy" id="412133"/>
    <lineage>
        <taxon>Eukaryota</taxon>
        <taxon>Metamonada</taxon>
        <taxon>Parabasalia</taxon>
        <taxon>Trichomonadida</taxon>
        <taxon>Trichomonadidae</taxon>
        <taxon>Trichomonas</taxon>
    </lineage>
</organism>
<evidence type="ECO:0000313" key="2">
    <source>
        <dbReference type="Proteomes" id="UP000001542"/>
    </source>
</evidence>
<dbReference type="PANTHER" id="PTHR12848:SF16">
    <property type="entry name" value="REGULATORY-ASSOCIATED PROTEIN OF MTOR"/>
    <property type="match status" value="1"/>
</dbReference>
<dbReference type="InterPro" id="IPR016024">
    <property type="entry name" value="ARM-type_fold"/>
</dbReference>
<dbReference type="SMR" id="A2EHE6"/>
<sequence>MTLGMHLEYGDNGNEVDPEMFTEIIKSVSGTSKTISFWALLYLSQFLEVVPDPYSLAEEFHLLEPLEQAGIAPHAEIRAASLFVITSMIDFEKETPEKIEKLVKHLTELYVHDASMLVRMQLAIFAQKLLENQEFFSKEFSEAFKDVINLVSILSQDPYQEISDFSTSILSLISNSPEGVSNVGILTALFSGAITDFLKVQFNRLDKYGFSPSHAAFIPPAPQPTIISQIGSNTELKFVEFDHYIHEIPLAADPIFIDPNRILFGDIDGSVLIRNIQTHKIEQYHMSNTFFSKNAKSHPLKKIIPLEETSCLLITSYGDVSLVKDLNSNSPMVIDCFSVVPPFLNPKSSPSVEYSYIDYTIYSSYEPGIISPWKFDTCSFLNKIKVCDETEWINCIKPLDYSANTLAIGTEDFRMVDLRTPKTINVVDTPAPPLKILQSKSNNHEFVVHMKGGGLSRIDFRSPQLVSIMEVEGVSDVWSCDWYPLYLINCQNLQLYDSNRNFYPLPSLVSPNLKNGFVTKAAFHPSEQ</sequence>
<dbReference type="GO" id="GO:0009267">
    <property type="term" value="P:cellular response to starvation"/>
    <property type="evidence" value="ECO:0000318"/>
    <property type="project" value="GO_Central"/>
</dbReference>
<reference evidence="1" key="2">
    <citation type="journal article" date="2007" name="Science">
        <title>Draft genome sequence of the sexually transmitted pathogen Trichomonas vaginalis.</title>
        <authorList>
            <person name="Carlton J.M."/>
            <person name="Hirt R.P."/>
            <person name="Silva J.C."/>
            <person name="Delcher A.L."/>
            <person name="Schatz M."/>
            <person name="Zhao Q."/>
            <person name="Wortman J.R."/>
            <person name="Bidwell S.L."/>
            <person name="Alsmark U.C.M."/>
            <person name="Besteiro S."/>
            <person name="Sicheritz-Ponten T."/>
            <person name="Noel C.J."/>
            <person name="Dacks J.B."/>
            <person name="Foster P.G."/>
            <person name="Simillion C."/>
            <person name="Van de Peer Y."/>
            <person name="Miranda-Saavedra D."/>
            <person name="Barton G.J."/>
            <person name="Westrop G.D."/>
            <person name="Mueller S."/>
            <person name="Dessi D."/>
            <person name="Fiori P.L."/>
            <person name="Ren Q."/>
            <person name="Paulsen I."/>
            <person name="Zhang H."/>
            <person name="Bastida-Corcuera F.D."/>
            <person name="Simoes-Barbosa A."/>
            <person name="Brown M.T."/>
            <person name="Hayes R.D."/>
            <person name="Mukherjee M."/>
            <person name="Okumura C.Y."/>
            <person name="Schneider R."/>
            <person name="Smith A.J."/>
            <person name="Vanacova S."/>
            <person name="Villalvazo M."/>
            <person name="Haas B.J."/>
            <person name="Pertea M."/>
            <person name="Feldblyum T.V."/>
            <person name="Utterback T.R."/>
            <person name="Shu C.L."/>
            <person name="Osoegawa K."/>
            <person name="de Jong P.J."/>
            <person name="Hrdy I."/>
            <person name="Horvathova L."/>
            <person name="Zubacova Z."/>
            <person name="Dolezal P."/>
            <person name="Malik S.B."/>
            <person name="Logsdon J.M. Jr."/>
            <person name="Henze K."/>
            <person name="Gupta A."/>
            <person name="Wang C.C."/>
            <person name="Dunne R.L."/>
            <person name="Upcroft J.A."/>
            <person name="Upcroft P."/>
            <person name="White O."/>
            <person name="Salzberg S.L."/>
            <person name="Tang P."/>
            <person name="Chiu C.-H."/>
            <person name="Lee Y.-S."/>
            <person name="Embley T.M."/>
            <person name="Coombs G.H."/>
            <person name="Mottram J.C."/>
            <person name="Tachezy J."/>
            <person name="Fraser-Liggett C.M."/>
            <person name="Johnson P.J."/>
        </authorList>
    </citation>
    <scope>NUCLEOTIDE SEQUENCE [LARGE SCALE GENOMIC DNA]</scope>
    <source>
        <strain evidence="1">G3</strain>
    </source>
</reference>
<protein>
    <submittedName>
        <fullName evidence="1">Uncharacterized protein</fullName>
    </submittedName>
</protein>
<dbReference type="RefSeq" id="XP_001320147.1">
    <property type="nucleotide sequence ID" value="XM_001320112.1"/>
</dbReference>
<dbReference type="Proteomes" id="UP000001542">
    <property type="component" value="Unassembled WGS sequence"/>
</dbReference>
<dbReference type="GO" id="GO:0031929">
    <property type="term" value="P:TOR signaling"/>
    <property type="evidence" value="ECO:0000318"/>
    <property type="project" value="GO_Central"/>
</dbReference>
<name>A2EHE6_TRIV3</name>
<dbReference type="InterPro" id="IPR036322">
    <property type="entry name" value="WD40_repeat_dom_sf"/>
</dbReference>
<accession>A2EHE6</accession>
<dbReference type="AlphaFoldDB" id="A2EHE6"/>
<dbReference type="VEuPathDB" id="TrichDB:TVAGG3_0350270"/>
<dbReference type="InterPro" id="IPR004083">
    <property type="entry name" value="Raptor"/>
</dbReference>
<dbReference type="GO" id="GO:0030674">
    <property type="term" value="F:protein-macromolecule adaptor activity"/>
    <property type="evidence" value="ECO:0000318"/>
    <property type="project" value="GO_Central"/>
</dbReference>
<keyword evidence="2" id="KW-1185">Reference proteome</keyword>
<dbReference type="GO" id="GO:0010506">
    <property type="term" value="P:regulation of autophagy"/>
    <property type="evidence" value="ECO:0000318"/>
    <property type="project" value="GO_Central"/>
</dbReference>
<dbReference type="STRING" id="5722.A2EHE6"/>
<gene>
    <name evidence="1" type="ORF">TVAG_064720</name>
</gene>
<dbReference type="GO" id="GO:0031931">
    <property type="term" value="C:TORC1 complex"/>
    <property type="evidence" value="ECO:0000318"/>
    <property type="project" value="GO_Central"/>
</dbReference>
<evidence type="ECO:0000313" key="1">
    <source>
        <dbReference type="EMBL" id="EAY07924.1"/>
    </source>
</evidence>
<dbReference type="InParanoid" id="A2EHE6"/>
<dbReference type="SUPFAM" id="SSF48371">
    <property type="entry name" value="ARM repeat"/>
    <property type="match status" value="1"/>
</dbReference>
<dbReference type="GO" id="GO:0005737">
    <property type="term" value="C:cytoplasm"/>
    <property type="evidence" value="ECO:0000318"/>
    <property type="project" value="GO_Central"/>
</dbReference>
<dbReference type="KEGG" id="tva:4765820"/>
<dbReference type="PANTHER" id="PTHR12848">
    <property type="entry name" value="REGULATORY-ASSOCIATED PROTEIN OF MTOR"/>
    <property type="match status" value="1"/>
</dbReference>
<dbReference type="GO" id="GO:0071230">
    <property type="term" value="P:cellular response to amino acid stimulus"/>
    <property type="evidence" value="ECO:0000318"/>
    <property type="project" value="GO_Central"/>
</dbReference>